<dbReference type="FunFam" id="3.40.50.10490:FF:000001">
    <property type="entry name" value="Glutamine--fructose-6-phosphate aminotransferase [isomerizing]"/>
    <property type="match status" value="1"/>
</dbReference>
<dbReference type="FunFam" id="3.60.20.10:FF:000006">
    <property type="entry name" value="Glutamine--fructose-6-phosphate aminotransferase [isomerizing]"/>
    <property type="match status" value="1"/>
</dbReference>
<dbReference type="GO" id="GO:0006487">
    <property type="term" value="P:protein N-linked glycosylation"/>
    <property type="evidence" value="ECO:0007669"/>
    <property type="project" value="TreeGrafter"/>
</dbReference>
<dbReference type="InterPro" id="IPR047084">
    <property type="entry name" value="GFAT_N"/>
</dbReference>
<keyword evidence="7 10" id="KW-0808">Transferase</keyword>
<dbReference type="PANTHER" id="PTHR10937">
    <property type="entry name" value="GLUCOSAMINE--FRUCTOSE-6-PHOSPHATE AMINOTRANSFERASE, ISOMERIZING"/>
    <property type="match status" value="1"/>
</dbReference>
<evidence type="ECO:0000259" key="12">
    <source>
        <dbReference type="PROSITE" id="PS51464"/>
    </source>
</evidence>
<reference evidence="13 14" key="1">
    <citation type="submission" date="2015-02" db="EMBL/GenBank/DDBJ databases">
        <title>Single-cell genomics of uncultivated deep-branching MTB reveals a conserved set of magnetosome genes.</title>
        <authorList>
            <person name="Kolinko S."/>
            <person name="Richter M."/>
            <person name="Glockner F.O."/>
            <person name="Brachmann A."/>
            <person name="Schuler D."/>
        </authorList>
    </citation>
    <scope>NUCLEOTIDE SEQUENCE [LARGE SCALE GENOMIC DNA]</scope>
    <source>
        <strain evidence="13">SKK-01</strain>
    </source>
</reference>
<evidence type="ECO:0000313" key="14">
    <source>
        <dbReference type="Proteomes" id="UP000033428"/>
    </source>
</evidence>
<dbReference type="AlphaFoldDB" id="A0A0F0CR90"/>
<protein>
    <recommendedName>
        <fullName evidence="4 10">Glutamine--fructose-6-phosphate aminotransferase [isomerizing]</fullName>
        <ecNumber evidence="3 10">2.6.1.16</ecNumber>
    </recommendedName>
    <alternativeName>
        <fullName evidence="10">D-fructose-6-phosphate amidotransferase</fullName>
    </alternativeName>
    <alternativeName>
        <fullName evidence="10">GFAT</fullName>
    </alternativeName>
    <alternativeName>
        <fullName evidence="10">Glucosamine-6-phosphate synthase</fullName>
    </alternativeName>
    <alternativeName>
        <fullName evidence="10">Hexosephosphate aminotransferase</fullName>
    </alternativeName>
    <alternativeName>
        <fullName evidence="10">L-glutamine--D-fructose-6-phosphate amidotransferase</fullName>
    </alternativeName>
</protein>
<keyword evidence="14" id="KW-1185">Reference proteome</keyword>
<dbReference type="Gene3D" id="3.60.20.10">
    <property type="entry name" value="Glutamine Phosphoribosylpyrophosphate, subunit 1, domain 1"/>
    <property type="match status" value="1"/>
</dbReference>
<organism evidence="13 14">
    <name type="scientific">Candidatus Omnitrophus magneticus</name>
    <dbReference type="NCBI Taxonomy" id="1609969"/>
    <lineage>
        <taxon>Bacteria</taxon>
        <taxon>Pseudomonadati</taxon>
        <taxon>Candidatus Omnitrophota</taxon>
        <taxon>Candidatus Omnitrophus</taxon>
    </lineage>
</organism>
<dbReference type="InterPro" id="IPR035466">
    <property type="entry name" value="GlmS/AgaS_SIS"/>
</dbReference>
<dbReference type="InterPro" id="IPR005855">
    <property type="entry name" value="GFAT"/>
</dbReference>
<dbReference type="Pfam" id="PF01380">
    <property type="entry name" value="SIS"/>
    <property type="match status" value="2"/>
</dbReference>
<dbReference type="GO" id="GO:0005975">
    <property type="term" value="P:carbohydrate metabolic process"/>
    <property type="evidence" value="ECO:0007669"/>
    <property type="project" value="UniProtKB-UniRule"/>
</dbReference>
<comment type="subcellular location">
    <subcellularLocation>
        <location evidence="2 10">Cytoplasm</location>
    </subcellularLocation>
</comment>
<dbReference type="SUPFAM" id="SSF53697">
    <property type="entry name" value="SIS domain"/>
    <property type="match status" value="1"/>
</dbReference>
<keyword evidence="6 10" id="KW-0032">Aminotransferase</keyword>
<dbReference type="FunFam" id="3.40.50.10490:FF:000002">
    <property type="entry name" value="Glutamine--fructose-6-phosphate aminotransferase [isomerizing]"/>
    <property type="match status" value="1"/>
</dbReference>
<evidence type="ECO:0000256" key="1">
    <source>
        <dbReference type="ARBA" id="ARBA00001031"/>
    </source>
</evidence>
<evidence type="ECO:0000256" key="8">
    <source>
        <dbReference type="ARBA" id="ARBA00022737"/>
    </source>
</evidence>
<dbReference type="InterPro" id="IPR046348">
    <property type="entry name" value="SIS_dom_sf"/>
</dbReference>
<evidence type="ECO:0000256" key="4">
    <source>
        <dbReference type="ARBA" id="ARBA00016090"/>
    </source>
</evidence>
<dbReference type="PROSITE" id="PS51278">
    <property type="entry name" value="GATASE_TYPE_2"/>
    <property type="match status" value="1"/>
</dbReference>
<dbReference type="SUPFAM" id="SSF56235">
    <property type="entry name" value="N-terminal nucleophile aminohydrolases (Ntn hydrolases)"/>
    <property type="match status" value="1"/>
</dbReference>
<dbReference type="GO" id="GO:0005829">
    <property type="term" value="C:cytosol"/>
    <property type="evidence" value="ECO:0007669"/>
    <property type="project" value="TreeGrafter"/>
</dbReference>
<dbReference type="NCBIfam" id="NF001484">
    <property type="entry name" value="PRK00331.1"/>
    <property type="match status" value="1"/>
</dbReference>
<feature type="initiator methionine" description="Removed" evidence="10">
    <location>
        <position position="1"/>
    </location>
</feature>
<keyword evidence="8" id="KW-0677">Repeat</keyword>
<dbReference type="GO" id="GO:0004360">
    <property type="term" value="F:glutamine-fructose-6-phosphate transaminase (isomerizing) activity"/>
    <property type="evidence" value="ECO:0007669"/>
    <property type="project" value="UniProtKB-UniRule"/>
</dbReference>
<evidence type="ECO:0000259" key="11">
    <source>
        <dbReference type="PROSITE" id="PS51278"/>
    </source>
</evidence>
<dbReference type="PANTHER" id="PTHR10937:SF0">
    <property type="entry name" value="GLUTAMINE--FRUCTOSE-6-PHOSPHATE TRANSAMINASE (ISOMERIZING)"/>
    <property type="match status" value="1"/>
</dbReference>
<feature type="domain" description="SIS" evidence="12">
    <location>
        <begin position="466"/>
        <end position="608"/>
    </location>
</feature>
<dbReference type="GO" id="GO:0006047">
    <property type="term" value="P:UDP-N-acetylglucosamine metabolic process"/>
    <property type="evidence" value="ECO:0007669"/>
    <property type="project" value="TreeGrafter"/>
</dbReference>
<dbReference type="Gene3D" id="3.40.50.10490">
    <property type="entry name" value="Glucose-6-phosphate isomerase like protein, domain 1"/>
    <property type="match status" value="2"/>
</dbReference>
<dbReference type="HAMAP" id="MF_00164">
    <property type="entry name" value="GlmS"/>
    <property type="match status" value="1"/>
</dbReference>
<proteinExistence type="inferred from homology"/>
<feature type="domain" description="SIS" evidence="12">
    <location>
        <begin position="284"/>
        <end position="424"/>
    </location>
</feature>
<comment type="subunit">
    <text evidence="10">Homodimer.</text>
</comment>
<dbReference type="InterPro" id="IPR029055">
    <property type="entry name" value="Ntn_hydrolases_N"/>
</dbReference>
<feature type="active site" description="For Fru-6P isomerization activity" evidence="10">
    <location>
        <position position="613"/>
    </location>
</feature>
<evidence type="ECO:0000256" key="2">
    <source>
        <dbReference type="ARBA" id="ARBA00004496"/>
    </source>
</evidence>
<sequence length="618" mass="68328">MCGVIGYIGYRNATDVILKGLSRLEYRGYDSAGVAVLADGEIETLKRQGKLAVLKEELDKHPIRGNTGIGHTRWATHGVPNDTNAHPHLDIHGCIAIVHNGIIENYQELKQALQKKGYKFASDTDSETIAHLVSSEYKGDLLEAVKKAAAKLKGSFAAAVIHKGEPGRIVGIRLDSPMVVGLGTNEFFIASDIPAILEYTKNVIYLENGEMVDISLAKGVSIYGLDGKERKKKAVTIKWDISQAEKGGYKHFMLKEIFEQPTVLHKIFGERIKKGNVVFDELAIKPAVFKKIKNIAVVACGTAYHAGLTGKYLLEKVTRIPVWVDQASEFRYRDPIVNKDTLVIVVSQSGETADTLAGLREAKRRGAKVLAICNVLGSTIAREADGVIYTHAGPEIAVASTKAYTAQIAIFQLLTYYIAKERGTVKGVDKGFLQGLKKIPHIMDEMLKEYEKENKISYYATKFHEYYHARNNKSCFLYLARNVNYPNALEGALKLKEISYICAEGYPAGEMKHGPIALIDENPWVVCLAIKSDTYDKMLSNIQEIKARDGIVIAVVSKGDKLAKEKSINYAMEVPVVPEIFSPFLVVVPLQLLAYYVGRAFGYDIDKPRNLAKSVTVE</sequence>
<dbReference type="InterPro" id="IPR035490">
    <property type="entry name" value="GlmS/FrlB_SIS"/>
</dbReference>
<dbReference type="GO" id="GO:0006002">
    <property type="term" value="P:fructose 6-phosphate metabolic process"/>
    <property type="evidence" value="ECO:0007669"/>
    <property type="project" value="TreeGrafter"/>
</dbReference>
<evidence type="ECO:0000256" key="7">
    <source>
        <dbReference type="ARBA" id="ARBA00022679"/>
    </source>
</evidence>
<dbReference type="GO" id="GO:0046349">
    <property type="term" value="P:amino sugar biosynthetic process"/>
    <property type="evidence" value="ECO:0007669"/>
    <property type="project" value="UniProtKB-ARBA"/>
</dbReference>
<dbReference type="CDD" id="cd05009">
    <property type="entry name" value="SIS_GlmS_GlmD_2"/>
    <property type="match status" value="1"/>
</dbReference>
<feature type="active site" description="Nucleophile; for GATase activity" evidence="10">
    <location>
        <position position="2"/>
    </location>
</feature>
<feature type="domain" description="Glutamine amidotransferase type-2" evidence="11">
    <location>
        <begin position="2"/>
        <end position="217"/>
    </location>
</feature>
<dbReference type="EC" id="2.6.1.16" evidence="3 10"/>
<comment type="catalytic activity">
    <reaction evidence="1 10">
        <text>D-fructose 6-phosphate + L-glutamine = D-glucosamine 6-phosphate + L-glutamate</text>
        <dbReference type="Rhea" id="RHEA:13237"/>
        <dbReference type="ChEBI" id="CHEBI:29985"/>
        <dbReference type="ChEBI" id="CHEBI:58359"/>
        <dbReference type="ChEBI" id="CHEBI:58725"/>
        <dbReference type="ChEBI" id="CHEBI:61527"/>
        <dbReference type="EC" id="2.6.1.16"/>
    </reaction>
</comment>
<evidence type="ECO:0000256" key="5">
    <source>
        <dbReference type="ARBA" id="ARBA00022490"/>
    </source>
</evidence>
<accession>A0A0F0CR90</accession>
<dbReference type="PROSITE" id="PS51464">
    <property type="entry name" value="SIS"/>
    <property type="match status" value="2"/>
</dbReference>
<evidence type="ECO:0000256" key="10">
    <source>
        <dbReference type="HAMAP-Rule" id="MF_00164"/>
    </source>
</evidence>
<comment type="caution">
    <text evidence="13">The sequence shown here is derived from an EMBL/GenBank/DDBJ whole genome shotgun (WGS) entry which is preliminary data.</text>
</comment>
<dbReference type="InterPro" id="IPR017932">
    <property type="entry name" value="GATase_2_dom"/>
</dbReference>
<evidence type="ECO:0000256" key="6">
    <source>
        <dbReference type="ARBA" id="ARBA00022576"/>
    </source>
</evidence>
<gene>
    <name evidence="10" type="primary">glmS</name>
    <name evidence="13" type="ORF">OMAG_001633</name>
</gene>
<evidence type="ECO:0000256" key="9">
    <source>
        <dbReference type="ARBA" id="ARBA00022962"/>
    </source>
</evidence>
<evidence type="ECO:0000256" key="3">
    <source>
        <dbReference type="ARBA" id="ARBA00012916"/>
    </source>
</evidence>
<evidence type="ECO:0000313" key="13">
    <source>
        <dbReference type="EMBL" id="KJJ84529.1"/>
    </source>
</evidence>
<dbReference type="PATRIC" id="fig|1609969.3.peg.1756"/>
<name>A0A0F0CR90_9BACT</name>
<dbReference type="CDD" id="cd00714">
    <property type="entry name" value="GFAT"/>
    <property type="match status" value="1"/>
</dbReference>
<dbReference type="CDD" id="cd05008">
    <property type="entry name" value="SIS_GlmS_GlmD_1"/>
    <property type="match status" value="1"/>
</dbReference>
<dbReference type="GO" id="GO:0097367">
    <property type="term" value="F:carbohydrate derivative binding"/>
    <property type="evidence" value="ECO:0007669"/>
    <property type="project" value="InterPro"/>
</dbReference>
<dbReference type="Pfam" id="PF13522">
    <property type="entry name" value="GATase_6"/>
    <property type="match status" value="1"/>
</dbReference>
<dbReference type="EMBL" id="JYNY01000341">
    <property type="protein sequence ID" value="KJJ84529.1"/>
    <property type="molecule type" value="Genomic_DNA"/>
</dbReference>
<dbReference type="InterPro" id="IPR001347">
    <property type="entry name" value="SIS_dom"/>
</dbReference>
<keyword evidence="5 10" id="KW-0963">Cytoplasm</keyword>
<dbReference type="NCBIfam" id="TIGR01135">
    <property type="entry name" value="glmS"/>
    <property type="match status" value="1"/>
</dbReference>
<dbReference type="Proteomes" id="UP000033428">
    <property type="component" value="Unassembled WGS sequence"/>
</dbReference>
<comment type="function">
    <text evidence="10">Catalyzes the first step in hexosamine metabolism, converting fructose-6P into glucosamine-6P using glutamine as a nitrogen source.</text>
</comment>
<keyword evidence="9" id="KW-0315">Glutamine amidotransferase</keyword>